<keyword evidence="2" id="KW-1185">Reference proteome</keyword>
<dbReference type="EMBL" id="JAIPME010000002">
    <property type="protein sequence ID" value="MBZ2387807.1"/>
    <property type="molecule type" value="Genomic_DNA"/>
</dbReference>
<keyword evidence="1" id="KW-0378">Hydrolase</keyword>
<dbReference type="InterPro" id="IPR036614">
    <property type="entry name" value="RusA-like_sf"/>
</dbReference>
<accession>A0ABS7T1Z5</accession>
<dbReference type="GO" id="GO:0016787">
    <property type="term" value="F:hydrolase activity"/>
    <property type="evidence" value="ECO:0007669"/>
    <property type="project" value="UniProtKB-KW"/>
</dbReference>
<dbReference type="Proteomes" id="UP000734271">
    <property type="component" value="Unassembled WGS sequence"/>
</dbReference>
<dbReference type="EC" id="3.1.22.4" evidence="1"/>
<proteinExistence type="predicted"/>
<organism evidence="1 2">
    <name type="scientific">Anaerococcus murdochii</name>
    <dbReference type="NCBI Taxonomy" id="411577"/>
    <lineage>
        <taxon>Bacteria</taxon>
        <taxon>Bacillati</taxon>
        <taxon>Bacillota</taxon>
        <taxon>Tissierellia</taxon>
        <taxon>Tissierellales</taxon>
        <taxon>Peptoniphilaceae</taxon>
        <taxon>Anaerococcus</taxon>
    </lineage>
</organism>
<gene>
    <name evidence="1" type="ORF">K8P03_11040</name>
</gene>
<dbReference type="Pfam" id="PF05866">
    <property type="entry name" value="RusA"/>
    <property type="match status" value="1"/>
</dbReference>
<protein>
    <submittedName>
        <fullName evidence="1">RusA family crossover junction endodeoxyribonuclease</fullName>
        <ecNumber evidence="1">3.1.22.4</ecNumber>
    </submittedName>
</protein>
<sequence length="125" mass="14499">MKLVLYGNPATKKNSMQIFKNSRTGQPFLTQSKRYKEYAGDCGRQITGKYKKAIDYPINLKCVYFRQTKHRVDLTNLLAATCDILTDYGVIADDNYKIVVSHDGSRVDFDKERPRVEIEIERIEE</sequence>
<comment type="caution">
    <text evidence="1">The sequence shown here is derived from an EMBL/GenBank/DDBJ whole genome shotgun (WGS) entry which is preliminary data.</text>
</comment>
<dbReference type="SUPFAM" id="SSF103084">
    <property type="entry name" value="Holliday junction resolvase RusA"/>
    <property type="match status" value="1"/>
</dbReference>
<dbReference type="InterPro" id="IPR008822">
    <property type="entry name" value="Endonuclease_RusA-like"/>
</dbReference>
<reference evidence="1 2" key="1">
    <citation type="submission" date="2021-08" db="EMBL/GenBank/DDBJ databases">
        <title>FDA dAtabase for Regulatory Grade micrObial Sequences (FDA-ARGOS): Supporting development and validation of Infectious Disease Dx tests.</title>
        <authorList>
            <person name="Sproer C."/>
            <person name="Gronow S."/>
            <person name="Severitt S."/>
            <person name="Schroder I."/>
            <person name="Tallon L."/>
            <person name="Sadzewicz L."/>
            <person name="Zhao X."/>
            <person name="Boylan J."/>
            <person name="Ott S."/>
            <person name="Bowen H."/>
            <person name="Vavikolanu K."/>
            <person name="Hazen T."/>
            <person name="Aluvathingal J."/>
            <person name="Nadendla S."/>
            <person name="Lowell S."/>
            <person name="Myers T."/>
            <person name="Yan Y."/>
            <person name="Sichtig H."/>
        </authorList>
    </citation>
    <scope>NUCLEOTIDE SEQUENCE [LARGE SCALE GENOMIC DNA]</scope>
    <source>
        <strain evidence="1 2">FDAARGOS_1460</strain>
    </source>
</reference>
<dbReference type="RefSeq" id="WP_223420664.1">
    <property type="nucleotide sequence ID" value="NZ_JAIPME010000002.1"/>
</dbReference>
<evidence type="ECO:0000313" key="2">
    <source>
        <dbReference type="Proteomes" id="UP000734271"/>
    </source>
</evidence>
<evidence type="ECO:0000313" key="1">
    <source>
        <dbReference type="EMBL" id="MBZ2387807.1"/>
    </source>
</evidence>
<name>A0ABS7T1Z5_9FIRM</name>
<dbReference type="Gene3D" id="3.30.1330.70">
    <property type="entry name" value="Holliday junction resolvase RusA"/>
    <property type="match status" value="1"/>
</dbReference>